<dbReference type="FunCoup" id="D8RTN1">
    <property type="interactions" value="750"/>
</dbReference>
<dbReference type="InterPro" id="IPR052776">
    <property type="entry name" value="Chloro_ReproSupport/MetalTrans"/>
</dbReference>
<dbReference type="Gramene" id="EFJ24540">
    <property type="protein sequence ID" value="EFJ24540"/>
    <property type="gene ID" value="SELMODRAFT_101343"/>
</dbReference>
<keyword evidence="2" id="KW-0732">Signal</keyword>
<feature type="signal peptide" evidence="2">
    <location>
        <begin position="1"/>
        <end position="21"/>
    </location>
</feature>
<dbReference type="PANTHER" id="PTHR33876:SF4">
    <property type="entry name" value="CHLOROPLAST PROTEIN FOR GROWTH AND FERTILITY 2"/>
    <property type="match status" value="1"/>
</dbReference>
<organism evidence="4">
    <name type="scientific">Selaginella moellendorffii</name>
    <name type="common">Spikemoss</name>
    <dbReference type="NCBI Taxonomy" id="88036"/>
    <lineage>
        <taxon>Eukaryota</taxon>
        <taxon>Viridiplantae</taxon>
        <taxon>Streptophyta</taxon>
        <taxon>Embryophyta</taxon>
        <taxon>Tracheophyta</taxon>
        <taxon>Lycopodiopsida</taxon>
        <taxon>Selaginellales</taxon>
        <taxon>Selaginellaceae</taxon>
        <taxon>Selaginella</taxon>
    </lineage>
</organism>
<evidence type="ECO:0000313" key="3">
    <source>
        <dbReference type="EMBL" id="EFJ24540.1"/>
    </source>
</evidence>
<keyword evidence="1" id="KW-0812">Transmembrane</keyword>
<evidence type="ECO:0000313" key="4">
    <source>
        <dbReference type="Proteomes" id="UP000001514"/>
    </source>
</evidence>
<dbReference type="AlphaFoldDB" id="D8RTN1"/>
<dbReference type="Proteomes" id="UP000001514">
    <property type="component" value="Unassembled WGS sequence"/>
</dbReference>
<dbReference type="eggNOG" id="ENOG502QUR7">
    <property type="taxonomic scope" value="Eukaryota"/>
</dbReference>
<dbReference type="OrthoDB" id="669460at2759"/>
<accession>D8RTN1</accession>
<evidence type="ECO:0000256" key="2">
    <source>
        <dbReference type="SAM" id="SignalP"/>
    </source>
</evidence>
<dbReference type="STRING" id="88036.D8RTN1"/>
<keyword evidence="4" id="KW-1185">Reference proteome</keyword>
<feature type="transmembrane region" description="Helical" evidence="1">
    <location>
        <begin position="196"/>
        <end position="219"/>
    </location>
</feature>
<feature type="transmembrane region" description="Helical" evidence="1">
    <location>
        <begin position="240"/>
        <end position="261"/>
    </location>
</feature>
<dbReference type="InParanoid" id="D8RTN1"/>
<keyword evidence="1" id="KW-0472">Membrane</keyword>
<keyword evidence="1" id="KW-1133">Transmembrane helix</keyword>
<name>D8RTN1_SELML</name>
<dbReference type="OMA" id="AFCALEN"/>
<dbReference type="HOGENOM" id="CLU_053247_0_1_1"/>
<reference evidence="3 4" key="1">
    <citation type="journal article" date="2011" name="Science">
        <title>The Selaginella genome identifies genetic changes associated with the evolution of vascular plants.</title>
        <authorList>
            <person name="Banks J.A."/>
            <person name="Nishiyama T."/>
            <person name="Hasebe M."/>
            <person name="Bowman J.L."/>
            <person name="Gribskov M."/>
            <person name="dePamphilis C."/>
            <person name="Albert V.A."/>
            <person name="Aono N."/>
            <person name="Aoyama T."/>
            <person name="Ambrose B.A."/>
            <person name="Ashton N.W."/>
            <person name="Axtell M.J."/>
            <person name="Barker E."/>
            <person name="Barker M.S."/>
            <person name="Bennetzen J.L."/>
            <person name="Bonawitz N.D."/>
            <person name="Chapple C."/>
            <person name="Cheng C."/>
            <person name="Correa L.G."/>
            <person name="Dacre M."/>
            <person name="DeBarry J."/>
            <person name="Dreyer I."/>
            <person name="Elias M."/>
            <person name="Engstrom E.M."/>
            <person name="Estelle M."/>
            <person name="Feng L."/>
            <person name="Finet C."/>
            <person name="Floyd S.K."/>
            <person name="Frommer W.B."/>
            <person name="Fujita T."/>
            <person name="Gramzow L."/>
            <person name="Gutensohn M."/>
            <person name="Harholt J."/>
            <person name="Hattori M."/>
            <person name="Heyl A."/>
            <person name="Hirai T."/>
            <person name="Hiwatashi Y."/>
            <person name="Ishikawa M."/>
            <person name="Iwata M."/>
            <person name="Karol K.G."/>
            <person name="Koehler B."/>
            <person name="Kolukisaoglu U."/>
            <person name="Kubo M."/>
            <person name="Kurata T."/>
            <person name="Lalonde S."/>
            <person name="Li K."/>
            <person name="Li Y."/>
            <person name="Litt A."/>
            <person name="Lyons E."/>
            <person name="Manning G."/>
            <person name="Maruyama T."/>
            <person name="Michael T.P."/>
            <person name="Mikami K."/>
            <person name="Miyazaki S."/>
            <person name="Morinaga S."/>
            <person name="Murata T."/>
            <person name="Mueller-Roeber B."/>
            <person name="Nelson D.R."/>
            <person name="Obara M."/>
            <person name="Oguri Y."/>
            <person name="Olmstead R.G."/>
            <person name="Onodera N."/>
            <person name="Petersen B.L."/>
            <person name="Pils B."/>
            <person name="Prigge M."/>
            <person name="Rensing S.A."/>
            <person name="Riano-Pachon D.M."/>
            <person name="Roberts A.W."/>
            <person name="Sato Y."/>
            <person name="Scheller H.V."/>
            <person name="Schulz B."/>
            <person name="Schulz C."/>
            <person name="Shakirov E.V."/>
            <person name="Shibagaki N."/>
            <person name="Shinohara N."/>
            <person name="Shippen D.E."/>
            <person name="Soerensen I."/>
            <person name="Sotooka R."/>
            <person name="Sugimoto N."/>
            <person name="Sugita M."/>
            <person name="Sumikawa N."/>
            <person name="Tanurdzic M."/>
            <person name="Theissen G."/>
            <person name="Ulvskov P."/>
            <person name="Wakazuki S."/>
            <person name="Weng J.K."/>
            <person name="Willats W.W."/>
            <person name="Wipf D."/>
            <person name="Wolf P.G."/>
            <person name="Yang L."/>
            <person name="Zimmer A.D."/>
            <person name="Zhu Q."/>
            <person name="Mitros T."/>
            <person name="Hellsten U."/>
            <person name="Loque D."/>
            <person name="Otillar R."/>
            <person name="Salamov A."/>
            <person name="Schmutz J."/>
            <person name="Shapiro H."/>
            <person name="Lindquist E."/>
            <person name="Lucas S."/>
            <person name="Rokhsar D."/>
            <person name="Grigoriev I.V."/>
        </authorList>
    </citation>
    <scope>NUCLEOTIDE SEQUENCE [LARGE SCALE GENOMIC DNA]</scope>
</reference>
<dbReference type="PANTHER" id="PTHR33876">
    <property type="entry name" value="UNNAMED PRODUCT"/>
    <property type="match status" value="1"/>
</dbReference>
<feature type="transmembrane region" description="Helical" evidence="1">
    <location>
        <begin position="79"/>
        <end position="103"/>
    </location>
</feature>
<protein>
    <submittedName>
        <fullName evidence="3">Uncharacterized protein</fullName>
    </submittedName>
</protein>
<sequence>ITKVLPVVLPVILLRAAPALASTITLSAASSTAKGLRVPELLTSAWTGLMAGCLHTLTGPDHLAALAPLSIGRTKMEGAFVGALWGCGHDAGQILFGLLFLVLKEKLHIDLLRTWSARVVGVTLLVIGAVGIKEAQEVPIPCLAGEGCEADYEDSGGVQERKKPFGFATFGTGVVHGLQPDALLVILPALALPSRLAGVAFLFMFLLGTVVAMASYTAFVGSCSEALQKRVPWITQRLSLGSSLIAIAVGLSILAGEIFGINLF</sequence>
<feature type="transmembrane region" description="Helical" evidence="1">
    <location>
        <begin position="115"/>
        <end position="132"/>
    </location>
</feature>
<feature type="non-terminal residue" evidence="3">
    <location>
        <position position="1"/>
    </location>
</feature>
<gene>
    <name evidence="3" type="ORF">SELMODRAFT_101343</name>
</gene>
<evidence type="ECO:0000256" key="1">
    <source>
        <dbReference type="SAM" id="Phobius"/>
    </source>
</evidence>
<feature type="chain" id="PRO_5003122103" evidence="2">
    <location>
        <begin position="22"/>
        <end position="264"/>
    </location>
</feature>
<dbReference type="KEGG" id="smo:SELMODRAFT_101343"/>
<dbReference type="EMBL" id="GL377589">
    <property type="protein sequence ID" value="EFJ24540.1"/>
    <property type="molecule type" value="Genomic_DNA"/>
</dbReference>
<proteinExistence type="predicted"/>